<dbReference type="NCBIfam" id="TIGR02853">
    <property type="entry name" value="spore_dpaA"/>
    <property type="match status" value="1"/>
</dbReference>
<dbReference type="AlphaFoldDB" id="A0A2N5N707"/>
<dbReference type="InterPro" id="IPR014215">
    <property type="entry name" value="Dipicolinic_acid_synth_A"/>
</dbReference>
<dbReference type="Pfam" id="PF16924">
    <property type="entry name" value="DpaA_N"/>
    <property type="match status" value="1"/>
</dbReference>
<keyword evidence="4" id="KW-1185">Reference proteome</keyword>
<keyword evidence="3" id="KW-0456">Lyase</keyword>
<evidence type="ECO:0000313" key="4">
    <source>
        <dbReference type="Proteomes" id="UP000234789"/>
    </source>
</evidence>
<dbReference type="InterPro" id="IPR031629">
    <property type="entry name" value="DpaA_N"/>
</dbReference>
<dbReference type="NCBIfam" id="NF006162">
    <property type="entry name" value="PRK08306.1"/>
    <property type="match status" value="1"/>
</dbReference>
<comment type="caution">
    <text evidence="3">The sequence shown here is derived from an EMBL/GenBank/DDBJ whole genome shotgun (WGS) entry which is preliminary data.</text>
</comment>
<dbReference type="OrthoDB" id="8840764at2"/>
<feature type="domain" description="Dipicolinate synthase subunit A N-terminal" evidence="2">
    <location>
        <begin position="7"/>
        <end position="123"/>
    </location>
</feature>
<dbReference type="EMBL" id="NFEZ01000004">
    <property type="protein sequence ID" value="PLT46144.1"/>
    <property type="molecule type" value="Genomic_DNA"/>
</dbReference>
<dbReference type="Proteomes" id="UP000234789">
    <property type="component" value="Unassembled WGS sequence"/>
</dbReference>
<evidence type="ECO:0000259" key="1">
    <source>
        <dbReference type="Pfam" id="PF01262"/>
    </source>
</evidence>
<evidence type="ECO:0000259" key="2">
    <source>
        <dbReference type="Pfam" id="PF16924"/>
    </source>
</evidence>
<gene>
    <name evidence="3" type="ORF">B8V81_4575</name>
</gene>
<name>A0A2N5N707_9BACL</name>
<evidence type="ECO:0000313" key="3">
    <source>
        <dbReference type="EMBL" id="PLT46144.1"/>
    </source>
</evidence>
<organism evidence="3 4">
    <name type="scientific">Paenibacillus pasadenensis</name>
    <dbReference type="NCBI Taxonomy" id="217090"/>
    <lineage>
        <taxon>Bacteria</taxon>
        <taxon>Bacillati</taxon>
        <taxon>Bacillota</taxon>
        <taxon>Bacilli</taxon>
        <taxon>Bacillales</taxon>
        <taxon>Paenibacillaceae</taxon>
        <taxon>Paenibacillus</taxon>
    </lineage>
</organism>
<dbReference type="Pfam" id="PF01262">
    <property type="entry name" value="AlaDh_PNT_C"/>
    <property type="match status" value="1"/>
</dbReference>
<dbReference type="RefSeq" id="WP_028597383.1">
    <property type="nucleotide sequence ID" value="NZ_BIMM01000005.1"/>
</dbReference>
<proteinExistence type="predicted"/>
<dbReference type="InterPro" id="IPR007698">
    <property type="entry name" value="AlaDH/PNT_NAD(H)-bd"/>
</dbReference>
<protein>
    <submittedName>
        <fullName evidence="3">Dipicolinate synthase subunit A</fullName>
        <ecNumber evidence="3">4.3.3.7</ecNumber>
    </submittedName>
</protein>
<dbReference type="InterPro" id="IPR036291">
    <property type="entry name" value="NAD(P)-bd_dom_sf"/>
</dbReference>
<accession>A0A2N5N707</accession>
<dbReference type="Gene3D" id="3.40.50.720">
    <property type="entry name" value="NAD(P)-binding Rossmann-like Domain"/>
    <property type="match status" value="2"/>
</dbReference>
<dbReference type="SUPFAM" id="SSF51735">
    <property type="entry name" value="NAD(P)-binding Rossmann-fold domains"/>
    <property type="match status" value="1"/>
</dbReference>
<dbReference type="GO" id="GO:0008840">
    <property type="term" value="F:4-hydroxy-tetrahydrodipicolinate synthase activity"/>
    <property type="evidence" value="ECO:0007669"/>
    <property type="project" value="UniProtKB-EC"/>
</dbReference>
<dbReference type="EC" id="4.3.3.7" evidence="3"/>
<feature type="domain" description="Alanine dehydrogenase/pyridine nucleotide transhydrogenase NAD(H)-binding" evidence="1">
    <location>
        <begin position="151"/>
        <end position="249"/>
    </location>
</feature>
<sequence length="299" mass="31805">MLTGVQVLLIGGDARQLEVIRRLSELDASLTVSGFDGLRTLPGDSSDSELREELFDKTDAVILPAVGTDDAGLIPAAFSDSELRLTGAMLARLPKHATIYAGMARPYLKELCREHGLGLVELFERDDVAILNSIPTAEGAVKMAIEHTDITIHGSTCMVLGLGRTGLTLVRTLQGLGATVLAGVNRPEPFARAAEMGAKPFYTRDLQDHAGNIDLLFNTIPTMIVTAQMIARMPSRAVIIDLASKPGGTDFRFAEKRGLKAILAPGLPGIVAPVTAGRIIADCVTQLILEEISARGNAQ</sequence>
<reference evidence="3 4" key="1">
    <citation type="submission" date="2017-05" db="EMBL/GenBank/DDBJ databases">
        <title>Functional genome analysis of Paenibacillus pasadenensis strain R16: insights on endophytic life style and antifungal activity.</title>
        <authorList>
            <person name="Passera A."/>
            <person name="Marcolungo L."/>
            <person name="Casati P."/>
            <person name="Brasca M."/>
            <person name="Quaglino F."/>
            <person name="Delledonne M."/>
        </authorList>
    </citation>
    <scope>NUCLEOTIDE SEQUENCE [LARGE SCALE GENOMIC DNA]</scope>
    <source>
        <strain evidence="3 4">R16</strain>
    </source>
</reference>